<evidence type="ECO:0000259" key="1">
    <source>
        <dbReference type="PROSITE" id="PS51819"/>
    </source>
</evidence>
<reference evidence="2 3" key="1">
    <citation type="submission" date="2014-09" db="EMBL/GenBank/DDBJ databases">
        <title>Sporocytophaga myxococcoides PG-01 genome sequencing.</title>
        <authorList>
            <person name="Liu L."/>
            <person name="Gao P.J."/>
            <person name="Chen G.J."/>
            <person name="Wang L.S."/>
        </authorList>
    </citation>
    <scope>NUCLEOTIDE SEQUENCE [LARGE SCALE GENOMIC DNA]</scope>
    <source>
        <strain evidence="2 3">PG-01</strain>
    </source>
</reference>
<organism evidence="2 3">
    <name type="scientific">Sporocytophaga myxococcoides</name>
    <dbReference type="NCBI Taxonomy" id="153721"/>
    <lineage>
        <taxon>Bacteria</taxon>
        <taxon>Pseudomonadati</taxon>
        <taxon>Bacteroidota</taxon>
        <taxon>Cytophagia</taxon>
        <taxon>Cytophagales</taxon>
        <taxon>Cytophagaceae</taxon>
        <taxon>Sporocytophaga</taxon>
    </lineage>
</organism>
<dbReference type="RefSeq" id="WP_037576439.1">
    <property type="nucleotide sequence ID" value="NZ_BBLT01000002.1"/>
</dbReference>
<keyword evidence="3" id="KW-1185">Reference proteome</keyword>
<feature type="domain" description="VOC" evidence="1">
    <location>
        <begin position="4"/>
        <end position="126"/>
    </location>
</feature>
<dbReference type="InterPro" id="IPR037523">
    <property type="entry name" value="VOC_core"/>
</dbReference>
<sequence length="127" mass="14550">MNTKLGRAVILVEDYDKAWDFYQKNFLCKILHDSETPDGQRYLHIAFSDDDDFGIWFMKADPSKLPIGKQTGGAPTLVIYTDAIEQFYSHVKKNGVKIAEPLVSTQDSKFFHCLDLYGNRLTVVQKK</sequence>
<dbReference type="Proteomes" id="UP000030185">
    <property type="component" value="Unassembled WGS sequence"/>
</dbReference>
<dbReference type="AlphaFoldDB" id="A0A098LCN4"/>
<dbReference type="PANTHER" id="PTHR36437">
    <property type="entry name" value="GLYOXALASE/BLEOMYCIN RESISTANCE PROTEIN/DIOXYGENASE"/>
    <property type="match status" value="1"/>
</dbReference>
<dbReference type="eggNOG" id="COG0346">
    <property type="taxonomic scope" value="Bacteria"/>
</dbReference>
<dbReference type="InterPro" id="IPR029068">
    <property type="entry name" value="Glyas_Bleomycin-R_OHBP_Dase"/>
</dbReference>
<dbReference type="EMBL" id="BBLT01000002">
    <property type="protein sequence ID" value="GAL83848.1"/>
    <property type="molecule type" value="Genomic_DNA"/>
</dbReference>
<dbReference type="Gene3D" id="3.10.180.10">
    <property type="entry name" value="2,3-Dihydroxybiphenyl 1,2-Dioxygenase, domain 1"/>
    <property type="match status" value="1"/>
</dbReference>
<gene>
    <name evidence="2" type="ORF">MYP_1076</name>
</gene>
<evidence type="ECO:0000313" key="2">
    <source>
        <dbReference type="EMBL" id="GAL83848.1"/>
    </source>
</evidence>
<comment type="caution">
    <text evidence="2">The sequence shown here is derived from an EMBL/GenBank/DDBJ whole genome shotgun (WGS) entry which is preliminary data.</text>
</comment>
<dbReference type="STRING" id="153721.MYP_1076"/>
<dbReference type="PANTHER" id="PTHR36437:SF2">
    <property type="entry name" value="GLYOXALASE_BLEOMYCIN RESISTANCE PROTEIN_DIOXYGENASE"/>
    <property type="match status" value="1"/>
</dbReference>
<evidence type="ECO:0000313" key="3">
    <source>
        <dbReference type="Proteomes" id="UP000030185"/>
    </source>
</evidence>
<proteinExistence type="predicted"/>
<dbReference type="OrthoDB" id="9794917at2"/>
<dbReference type="Pfam" id="PF00903">
    <property type="entry name" value="Glyoxalase"/>
    <property type="match status" value="1"/>
</dbReference>
<dbReference type="InterPro" id="IPR004360">
    <property type="entry name" value="Glyas_Fos-R_dOase_dom"/>
</dbReference>
<dbReference type="PROSITE" id="PS51819">
    <property type="entry name" value="VOC"/>
    <property type="match status" value="1"/>
</dbReference>
<accession>A0A098LCN4</accession>
<name>A0A098LCN4_9BACT</name>
<protein>
    <submittedName>
        <fullName evidence="2">Glyoxalase family protein</fullName>
    </submittedName>
</protein>
<dbReference type="SUPFAM" id="SSF54593">
    <property type="entry name" value="Glyoxalase/Bleomycin resistance protein/Dihydroxybiphenyl dioxygenase"/>
    <property type="match status" value="1"/>
</dbReference>